<feature type="non-terminal residue" evidence="1">
    <location>
        <position position="139"/>
    </location>
</feature>
<proteinExistence type="predicted"/>
<evidence type="ECO:0000313" key="2">
    <source>
        <dbReference type="Proteomes" id="UP001341840"/>
    </source>
</evidence>
<sequence length="139" mass="16241">ETHDVPESFMTYSIVNDSWNIVGIPHKLRSNSQLLLTYNGKNCLANHPTNVDNYSMMIKIVEEEKDGSLKWKTELKVEGLKIYEQLKLFVDEDLISLTNDHGEAFMPFNQILLSRYKESEDYLRHHLQCGLWPTEINIK</sequence>
<reference evidence="1 2" key="1">
    <citation type="journal article" date="2023" name="Plants (Basel)">
        <title>Bridging the Gap: Combining Genomics and Transcriptomics Approaches to Understand Stylosanthes scabra, an Orphan Legume from the Brazilian Caatinga.</title>
        <authorList>
            <person name="Ferreira-Neto J.R.C."/>
            <person name="da Silva M.D."/>
            <person name="Binneck E."/>
            <person name="de Melo N.F."/>
            <person name="da Silva R.H."/>
            <person name="de Melo A.L.T.M."/>
            <person name="Pandolfi V."/>
            <person name="Bustamante F.O."/>
            <person name="Brasileiro-Vidal A.C."/>
            <person name="Benko-Iseppon A.M."/>
        </authorList>
    </citation>
    <scope>NUCLEOTIDE SEQUENCE [LARGE SCALE GENOMIC DNA]</scope>
    <source>
        <tissue evidence="1">Leaves</tissue>
    </source>
</reference>
<name>A0ABU6X075_9FABA</name>
<feature type="non-terminal residue" evidence="1">
    <location>
        <position position="1"/>
    </location>
</feature>
<dbReference type="Proteomes" id="UP001341840">
    <property type="component" value="Unassembled WGS sequence"/>
</dbReference>
<accession>A0ABU6X075</accession>
<dbReference type="EMBL" id="JASCZI010189060">
    <property type="protein sequence ID" value="MED6191052.1"/>
    <property type="molecule type" value="Genomic_DNA"/>
</dbReference>
<organism evidence="1 2">
    <name type="scientific">Stylosanthes scabra</name>
    <dbReference type="NCBI Taxonomy" id="79078"/>
    <lineage>
        <taxon>Eukaryota</taxon>
        <taxon>Viridiplantae</taxon>
        <taxon>Streptophyta</taxon>
        <taxon>Embryophyta</taxon>
        <taxon>Tracheophyta</taxon>
        <taxon>Spermatophyta</taxon>
        <taxon>Magnoliopsida</taxon>
        <taxon>eudicotyledons</taxon>
        <taxon>Gunneridae</taxon>
        <taxon>Pentapetalae</taxon>
        <taxon>rosids</taxon>
        <taxon>fabids</taxon>
        <taxon>Fabales</taxon>
        <taxon>Fabaceae</taxon>
        <taxon>Papilionoideae</taxon>
        <taxon>50 kb inversion clade</taxon>
        <taxon>dalbergioids sensu lato</taxon>
        <taxon>Dalbergieae</taxon>
        <taxon>Pterocarpus clade</taxon>
        <taxon>Stylosanthes</taxon>
    </lineage>
</organism>
<protein>
    <submittedName>
        <fullName evidence="1">Uncharacterized protein</fullName>
    </submittedName>
</protein>
<evidence type="ECO:0000313" key="1">
    <source>
        <dbReference type="EMBL" id="MED6191052.1"/>
    </source>
</evidence>
<gene>
    <name evidence="1" type="ORF">PIB30_112230</name>
</gene>
<comment type="caution">
    <text evidence="1">The sequence shown here is derived from an EMBL/GenBank/DDBJ whole genome shotgun (WGS) entry which is preliminary data.</text>
</comment>
<keyword evidence="2" id="KW-1185">Reference proteome</keyword>